<name>A0A1D9G3U8_MOOP1</name>
<accession>A0A1D9G3U8</accession>
<protein>
    <submittedName>
        <fullName evidence="1">Uncharacterized protein</fullName>
    </submittedName>
</protein>
<dbReference type="EMBL" id="CP017708">
    <property type="protein sequence ID" value="AOY82195.1"/>
    <property type="molecule type" value="Genomic_DNA"/>
</dbReference>
<evidence type="ECO:0000313" key="1">
    <source>
        <dbReference type="EMBL" id="AOY82195.1"/>
    </source>
</evidence>
<organism evidence="1 2">
    <name type="scientific">Moorena producens (strain JHB)</name>
    <dbReference type="NCBI Taxonomy" id="1454205"/>
    <lineage>
        <taxon>Bacteria</taxon>
        <taxon>Bacillati</taxon>
        <taxon>Cyanobacteriota</taxon>
        <taxon>Cyanophyceae</taxon>
        <taxon>Coleofasciculales</taxon>
        <taxon>Coleofasciculaceae</taxon>
        <taxon>Moorena</taxon>
    </lineage>
</organism>
<dbReference type="AlphaFoldDB" id="A0A1D9G3U8"/>
<reference evidence="2" key="1">
    <citation type="submission" date="2016-10" db="EMBL/GenBank/DDBJ databases">
        <title>Comparative genomics uncovers the prolific and rare metabolic potential of the cyanobacterial genus Moorea.</title>
        <authorList>
            <person name="Leao T."/>
            <person name="Castelao G."/>
            <person name="Korobeynikov A."/>
            <person name="Monroe E.A."/>
            <person name="Podell S."/>
            <person name="Glukhov E."/>
            <person name="Allen E."/>
            <person name="Gerwick W.H."/>
            <person name="Gerwick L."/>
        </authorList>
    </citation>
    <scope>NUCLEOTIDE SEQUENCE [LARGE SCALE GENOMIC DNA]</scope>
    <source>
        <strain evidence="2">JHB</strain>
    </source>
</reference>
<evidence type="ECO:0000313" key="2">
    <source>
        <dbReference type="Proteomes" id="UP000176944"/>
    </source>
</evidence>
<gene>
    <name evidence="1" type="ORF">BJP36_22100</name>
</gene>
<dbReference type="Proteomes" id="UP000176944">
    <property type="component" value="Chromosome"/>
</dbReference>
<sequence length="73" mass="8685">MATNTQSHFAPYLKHRGKTVEEQIKLNQPALAWLRKRLEEEITQEEAKIRQEDLEKFKQIVDIFRPEGSKLYS</sequence>
<proteinExistence type="predicted"/>